<reference evidence="1" key="1">
    <citation type="submission" date="2022-11" db="EMBL/GenBank/DDBJ databases">
        <title>Genome Sequence of Boeremia exigua.</title>
        <authorList>
            <person name="Buettner E."/>
        </authorList>
    </citation>
    <scope>NUCLEOTIDE SEQUENCE</scope>
    <source>
        <strain evidence="1">CU02</strain>
    </source>
</reference>
<evidence type="ECO:0000313" key="1">
    <source>
        <dbReference type="EMBL" id="KAJ8111825.1"/>
    </source>
</evidence>
<accession>A0ACC2I9G4</accession>
<keyword evidence="2" id="KW-1185">Reference proteome</keyword>
<gene>
    <name evidence="1" type="ORF">OPT61_g5671</name>
</gene>
<comment type="caution">
    <text evidence="1">The sequence shown here is derived from an EMBL/GenBank/DDBJ whole genome shotgun (WGS) entry which is preliminary data.</text>
</comment>
<organism evidence="1 2">
    <name type="scientific">Boeremia exigua</name>
    <dbReference type="NCBI Taxonomy" id="749465"/>
    <lineage>
        <taxon>Eukaryota</taxon>
        <taxon>Fungi</taxon>
        <taxon>Dikarya</taxon>
        <taxon>Ascomycota</taxon>
        <taxon>Pezizomycotina</taxon>
        <taxon>Dothideomycetes</taxon>
        <taxon>Pleosporomycetidae</taxon>
        <taxon>Pleosporales</taxon>
        <taxon>Pleosporineae</taxon>
        <taxon>Didymellaceae</taxon>
        <taxon>Boeremia</taxon>
    </lineage>
</organism>
<dbReference type="Proteomes" id="UP001153331">
    <property type="component" value="Unassembled WGS sequence"/>
</dbReference>
<sequence>MCPDFSAGIGVSPNDINLAVSLFFVTFVFLQPLSAGAGRWLGARHWIAFMMLGWGTFTLVHAFIRGRAPLIASRLMVGAFEAGFFPTAVTYLSTFYCRYDLGVRIALFYGQYAIAGAFSGAIAYGIFRIENTTLHNWQLLFIIEGGLTILLGIVAWFWLPQSLEKAWFLSADDRQFAAACILEDNPSFLDQHCLGDVSKKPRLTKRDVKETLRDWKLWFVLICNICASVPSQAFSVFLPLVVQGLGYSSLQANLMSVPPYMCGACILYIFALSSDYHKERGYHIMGGISIMLIGLIIAAVCSSTVVRYAGLCVLLAGSYVHGPLTTAWLCENTPGKRALVLGINGFGNLAGVIGSQLYKQRYAPHYHLPFHITIGFVAAALLGYTSYRFTLQVVNRKRARVLASKDAAQIETERTDDARYADRKWTFEYGL</sequence>
<proteinExistence type="predicted"/>
<dbReference type="EMBL" id="JAPHNI010000372">
    <property type="protein sequence ID" value="KAJ8111825.1"/>
    <property type="molecule type" value="Genomic_DNA"/>
</dbReference>
<protein>
    <submittedName>
        <fullName evidence="1">Uncharacterized protein</fullName>
    </submittedName>
</protein>
<evidence type="ECO:0000313" key="2">
    <source>
        <dbReference type="Proteomes" id="UP001153331"/>
    </source>
</evidence>
<name>A0ACC2I9G4_9PLEO</name>